<gene>
    <name evidence="1" type="ORF">rCG_20887</name>
</gene>
<reference evidence="2" key="1">
    <citation type="submission" date="2005-09" db="EMBL/GenBank/DDBJ databases">
        <authorList>
            <person name="Mural R.J."/>
            <person name="Li P.W."/>
            <person name="Adams M.D."/>
            <person name="Amanatides P.G."/>
            <person name="Baden-Tillson H."/>
            <person name="Barnstead M."/>
            <person name="Chin S.H."/>
            <person name="Dew I."/>
            <person name="Evans C.A."/>
            <person name="Ferriera S."/>
            <person name="Flanigan M."/>
            <person name="Fosler C."/>
            <person name="Glodek A."/>
            <person name="Gu Z."/>
            <person name="Holt R.A."/>
            <person name="Jennings D."/>
            <person name="Kraft C.L."/>
            <person name="Lu F."/>
            <person name="Nguyen T."/>
            <person name="Nusskern D.R."/>
            <person name="Pfannkoch C.M."/>
            <person name="Sitter C."/>
            <person name="Sutton G.G."/>
            <person name="Venter J.C."/>
            <person name="Wang Z."/>
            <person name="Woodage T."/>
            <person name="Zheng X.H."/>
            <person name="Zhong F."/>
        </authorList>
    </citation>
    <scope>NUCLEOTIDE SEQUENCE [LARGE SCALE GENOMIC DNA]</scope>
    <source>
        <strain>BN</strain>
        <strain evidence="2">Sprague-Dawley</strain>
    </source>
</reference>
<dbReference type="AlphaFoldDB" id="A6JED9"/>
<organism evidence="1 2">
    <name type="scientific">Rattus norvegicus</name>
    <name type="common">Rat</name>
    <dbReference type="NCBI Taxonomy" id="10116"/>
    <lineage>
        <taxon>Eukaryota</taxon>
        <taxon>Metazoa</taxon>
        <taxon>Chordata</taxon>
        <taxon>Craniata</taxon>
        <taxon>Vertebrata</taxon>
        <taxon>Euteleostomi</taxon>
        <taxon>Mammalia</taxon>
        <taxon>Eutheria</taxon>
        <taxon>Euarchontoglires</taxon>
        <taxon>Glires</taxon>
        <taxon>Rodentia</taxon>
        <taxon>Myomorpha</taxon>
        <taxon>Muroidea</taxon>
        <taxon>Muridae</taxon>
        <taxon>Murinae</taxon>
        <taxon>Rattus</taxon>
    </lineage>
</organism>
<sequence>MNQIMNTKKYKEAVGGRVDRVPIFGKLLTHMPEPSYGAVIMKRLYRGFGLRTCPTTPAMIEHSTLTTLKLARSNSPDIQTHCKGMFV</sequence>
<proteinExistence type="predicted"/>
<protein>
    <submittedName>
        <fullName evidence="1">RCG20887</fullName>
    </submittedName>
</protein>
<evidence type="ECO:0000313" key="1">
    <source>
        <dbReference type="EMBL" id="EDL81683.1"/>
    </source>
</evidence>
<evidence type="ECO:0000313" key="2">
    <source>
        <dbReference type="Proteomes" id="UP000234681"/>
    </source>
</evidence>
<dbReference type="EMBL" id="CH473982">
    <property type="protein sequence ID" value="EDL81683.1"/>
    <property type="molecule type" value="Genomic_DNA"/>
</dbReference>
<accession>A6JED9</accession>
<dbReference type="Proteomes" id="UP000234681">
    <property type="component" value="Chromosome 6"/>
</dbReference>
<name>A6JED9_RAT</name>